<comment type="caution">
    <text evidence="3">The sequence shown here is derived from an EMBL/GenBank/DDBJ whole genome shotgun (WGS) entry which is preliminary data.</text>
</comment>
<dbReference type="InterPro" id="IPR006222">
    <property type="entry name" value="GCVT_N"/>
</dbReference>
<evidence type="ECO:0000259" key="2">
    <source>
        <dbReference type="Pfam" id="PF01571"/>
    </source>
</evidence>
<dbReference type="InterPro" id="IPR028896">
    <property type="entry name" value="GcvT/YgfZ/DmdA"/>
</dbReference>
<feature type="binding site" evidence="1">
    <location>
        <position position="213"/>
    </location>
    <ligand>
        <name>substrate</name>
    </ligand>
</feature>
<proteinExistence type="predicted"/>
<evidence type="ECO:0000313" key="4">
    <source>
        <dbReference type="Proteomes" id="UP000034196"/>
    </source>
</evidence>
<name>A0A1J4P3N7_9ACTN</name>
<dbReference type="Proteomes" id="UP000034196">
    <property type="component" value="Unassembled WGS sequence"/>
</dbReference>
<sequence>MTTTPTLQDGIDRAGSPVDLLWKPGAEPWTPEVVEREYAGWRQEQAAWHDGVALLNLSHHMYDMWIEGPDATRVLADHGANNFEKFAVGQAKQYVPVTRDGKIVTDGILARRAENAYLLSGVPAAQHWVRFHAERGGYDVAFETDPSSAFRPGGGDPRLFRYQIQGPRALDLIAEVFGGPLPPTKFFHATPVTLDGRSFEALRHGMAGQAGYEFIGPWEHAAHVHEAFLRAGEPLGLVQVGALAYTTPSVESGWIPSPVPGIYTDPALEEYRRWLPLFGIEGQRPLNGSHFSEDIEDYYVSPYELGYGKLIHFGHDFHGRDALLKARDEPQRVKVTLVLDPDDVRRVVGGGADPGFVLTYARHRVETSAGLAGMTMQTASIDPVGAVLAQTLIDPAHATPGTEVTVVWGEHPGRGTDPEADLGFPRIRATVQPSPYDRHARTEYRRDA</sequence>
<dbReference type="Gene3D" id="3.30.1360.120">
    <property type="entry name" value="Probable tRNA modification gtpase trme, domain 1"/>
    <property type="match status" value="1"/>
</dbReference>
<dbReference type="EMBL" id="LAVA02000019">
    <property type="protein sequence ID" value="OIJ68070.1"/>
    <property type="molecule type" value="Genomic_DNA"/>
</dbReference>
<dbReference type="Pfam" id="PF01571">
    <property type="entry name" value="GCV_T"/>
    <property type="match status" value="1"/>
</dbReference>
<dbReference type="GO" id="GO:0008168">
    <property type="term" value="F:methyltransferase activity"/>
    <property type="evidence" value="ECO:0007669"/>
    <property type="project" value="UniProtKB-KW"/>
</dbReference>
<reference evidence="3" key="1">
    <citation type="submission" date="2016-10" db="EMBL/GenBank/DDBJ databases">
        <title>Genome sequence of Streptomyces mangrovisoli MUSC 149.</title>
        <authorList>
            <person name="Lee L.-H."/>
            <person name="Ser H.-L."/>
        </authorList>
    </citation>
    <scope>NUCLEOTIDE SEQUENCE [LARGE SCALE GENOMIC DNA]</scope>
    <source>
        <strain evidence="3">MUSC 149</strain>
    </source>
</reference>
<dbReference type="InterPro" id="IPR027266">
    <property type="entry name" value="TrmE/GcvT-like"/>
</dbReference>
<protein>
    <submittedName>
        <fullName evidence="3">Aminomethyltransferase</fullName>
    </submittedName>
</protein>
<dbReference type="AlphaFoldDB" id="A0A1J4P3N7"/>
<evidence type="ECO:0000256" key="1">
    <source>
        <dbReference type="PIRSR" id="PIRSR006487-1"/>
    </source>
</evidence>
<dbReference type="GO" id="GO:0032259">
    <property type="term" value="P:methylation"/>
    <property type="evidence" value="ECO:0007669"/>
    <property type="project" value="UniProtKB-KW"/>
</dbReference>
<dbReference type="PIRSF" id="PIRSF006487">
    <property type="entry name" value="GcvT"/>
    <property type="match status" value="1"/>
</dbReference>
<keyword evidence="4" id="KW-1185">Reference proteome</keyword>
<dbReference type="SUPFAM" id="SSF103025">
    <property type="entry name" value="Folate-binding domain"/>
    <property type="match status" value="1"/>
</dbReference>
<dbReference type="RefSeq" id="WP_046591374.1">
    <property type="nucleotide sequence ID" value="NZ_LAVA02000019.1"/>
</dbReference>
<dbReference type="OrthoDB" id="2055370at2"/>
<evidence type="ECO:0000313" key="3">
    <source>
        <dbReference type="EMBL" id="OIJ68070.1"/>
    </source>
</evidence>
<feature type="domain" description="GCVT N-terminal" evidence="2">
    <location>
        <begin position="39"/>
        <end position="254"/>
    </location>
</feature>
<dbReference type="STRING" id="1428628.WN71_009735"/>
<organism evidence="3 4">
    <name type="scientific">Streptomyces mangrovisoli</name>
    <dbReference type="NCBI Taxonomy" id="1428628"/>
    <lineage>
        <taxon>Bacteria</taxon>
        <taxon>Bacillati</taxon>
        <taxon>Actinomycetota</taxon>
        <taxon>Actinomycetes</taxon>
        <taxon>Kitasatosporales</taxon>
        <taxon>Streptomycetaceae</taxon>
        <taxon>Streptomyces</taxon>
    </lineage>
</organism>
<accession>A0A1J4P3N7</accession>
<gene>
    <name evidence="3" type="ORF">WN71_009735</name>
</gene>
<dbReference type="PANTHER" id="PTHR43757">
    <property type="entry name" value="AMINOMETHYLTRANSFERASE"/>
    <property type="match status" value="1"/>
</dbReference>
<dbReference type="PANTHER" id="PTHR43757:SF2">
    <property type="entry name" value="AMINOMETHYLTRANSFERASE, MITOCHONDRIAL"/>
    <property type="match status" value="1"/>
</dbReference>